<organism evidence="2 3">
    <name type="scientific">Longivirga aurantiaca</name>
    <dbReference type="NCBI Taxonomy" id="1837743"/>
    <lineage>
        <taxon>Bacteria</taxon>
        <taxon>Bacillati</taxon>
        <taxon>Actinomycetota</taxon>
        <taxon>Actinomycetes</taxon>
        <taxon>Sporichthyales</taxon>
        <taxon>Sporichthyaceae</taxon>
        <taxon>Longivirga</taxon>
    </lineage>
</organism>
<dbReference type="Proteomes" id="UP001596138">
    <property type="component" value="Unassembled WGS sequence"/>
</dbReference>
<protein>
    <recommendedName>
        <fullName evidence="4">EfeO-type cupredoxin-like domain-containing protein</fullName>
    </recommendedName>
</protein>
<dbReference type="EMBL" id="JBHSTI010000008">
    <property type="protein sequence ID" value="MFC6238274.1"/>
    <property type="molecule type" value="Genomic_DNA"/>
</dbReference>
<feature type="signal peptide" evidence="1">
    <location>
        <begin position="1"/>
        <end position="19"/>
    </location>
</feature>
<evidence type="ECO:0000313" key="3">
    <source>
        <dbReference type="Proteomes" id="UP001596138"/>
    </source>
</evidence>
<name>A0ABW1T155_9ACTN</name>
<reference evidence="3" key="1">
    <citation type="journal article" date="2019" name="Int. J. Syst. Evol. Microbiol.">
        <title>The Global Catalogue of Microorganisms (GCM) 10K type strain sequencing project: providing services to taxonomists for standard genome sequencing and annotation.</title>
        <authorList>
            <consortium name="The Broad Institute Genomics Platform"/>
            <consortium name="The Broad Institute Genome Sequencing Center for Infectious Disease"/>
            <person name="Wu L."/>
            <person name="Ma J."/>
        </authorList>
    </citation>
    <scope>NUCLEOTIDE SEQUENCE [LARGE SCALE GENOMIC DNA]</scope>
    <source>
        <strain evidence="3">CGMCC 4.7317</strain>
    </source>
</reference>
<sequence>MNRIVLPAAAALLVVPALAACSSSASSVATVTVKAGVGTCDVSPTSVPKGQITISATYTGEGTGEVYLYAEENGAFTKILGEVEDLTTTTKTFTADVTTGTYEVKCEGGGQEKRVPLTVTG</sequence>
<evidence type="ECO:0000313" key="2">
    <source>
        <dbReference type="EMBL" id="MFC6238274.1"/>
    </source>
</evidence>
<proteinExistence type="predicted"/>
<evidence type="ECO:0008006" key="4">
    <source>
        <dbReference type="Google" id="ProtNLM"/>
    </source>
</evidence>
<keyword evidence="1" id="KW-0732">Signal</keyword>
<dbReference type="RefSeq" id="WP_386766348.1">
    <property type="nucleotide sequence ID" value="NZ_JBHSTI010000008.1"/>
</dbReference>
<comment type="caution">
    <text evidence="2">The sequence shown here is derived from an EMBL/GenBank/DDBJ whole genome shotgun (WGS) entry which is preliminary data.</text>
</comment>
<evidence type="ECO:0000256" key="1">
    <source>
        <dbReference type="SAM" id="SignalP"/>
    </source>
</evidence>
<keyword evidence="3" id="KW-1185">Reference proteome</keyword>
<dbReference type="PROSITE" id="PS51257">
    <property type="entry name" value="PROKAR_LIPOPROTEIN"/>
    <property type="match status" value="1"/>
</dbReference>
<gene>
    <name evidence="2" type="ORF">ACFQGU_10315</name>
</gene>
<feature type="chain" id="PRO_5047029381" description="EfeO-type cupredoxin-like domain-containing protein" evidence="1">
    <location>
        <begin position="20"/>
        <end position="121"/>
    </location>
</feature>
<accession>A0ABW1T155</accession>